<organism evidence="4 5">
    <name type="scientific">Candidatus Eisenbergiella intestinigallinarum</name>
    <dbReference type="NCBI Taxonomy" id="2838549"/>
    <lineage>
        <taxon>Bacteria</taxon>
        <taxon>Bacillati</taxon>
        <taxon>Bacillota</taxon>
        <taxon>Clostridia</taxon>
        <taxon>Lachnospirales</taxon>
        <taxon>Lachnospiraceae</taxon>
        <taxon>Eisenbergiella</taxon>
    </lineage>
</organism>
<evidence type="ECO:0000259" key="3">
    <source>
        <dbReference type="PROSITE" id="PS50977"/>
    </source>
</evidence>
<dbReference type="InterPro" id="IPR009057">
    <property type="entry name" value="Homeodomain-like_sf"/>
</dbReference>
<evidence type="ECO:0000313" key="4">
    <source>
        <dbReference type="EMBL" id="HJC87386.1"/>
    </source>
</evidence>
<dbReference type="PROSITE" id="PS50977">
    <property type="entry name" value="HTH_TETR_2"/>
    <property type="match status" value="1"/>
</dbReference>
<dbReference type="SUPFAM" id="SSF46689">
    <property type="entry name" value="Homeodomain-like"/>
    <property type="match status" value="1"/>
</dbReference>
<dbReference type="AlphaFoldDB" id="A0A9D2TR15"/>
<keyword evidence="1 2" id="KW-0238">DNA-binding</keyword>
<dbReference type="InterPro" id="IPR001647">
    <property type="entry name" value="HTH_TetR"/>
</dbReference>
<dbReference type="Proteomes" id="UP000823922">
    <property type="component" value="Unassembled WGS sequence"/>
</dbReference>
<evidence type="ECO:0000256" key="2">
    <source>
        <dbReference type="PROSITE-ProRule" id="PRU00335"/>
    </source>
</evidence>
<dbReference type="Gene3D" id="1.10.357.10">
    <property type="entry name" value="Tetracycline Repressor, domain 2"/>
    <property type="match status" value="1"/>
</dbReference>
<name>A0A9D2TR15_9FIRM</name>
<dbReference type="PANTHER" id="PTHR43479:SF7">
    <property type="entry name" value="TETR-FAMILY TRANSCRIPTIONAL REGULATOR"/>
    <property type="match status" value="1"/>
</dbReference>
<reference evidence="4" key="1">
    <citation type="journal article" date="2021" name="PeerJ">
        <title>Extensive microbial diversity within the chicken gut microbiome revealed by metagenomics and culture.</title>
        <authorList>
            <person name="Gilroy R."/>
            <person name="Ravi A."/>
            <person name="Getino M."/>
            <person name="Pursley I."/>
            <person name="Horton D.L."/>
            <person name="Alikhan N.F."/>
            <person name="Baker D."/>
            <person name="Gharbi K."/>
            <person name="Hall N."/>
            <person name="Watson M."/>
            <person name="Adriaenssens E.M."/>
            <person name="Foster-Nyarko E."/>
            <person name="Jarju S."/>
            <person name="Secka A."/>
            <person name="Antonio M."/>
            <person name="Oren A."/>
            <person name="Chaudhuri R.R."/>
            <person name="La Ragione R."/>
            <person name="Hildebrand F."/>
            <person name="Pallen M.J."/>
        </authorList>
    </citation>
    <scope>NUCLEOTIDE SEQUENCE</scope>
    <source>
        <strain evidence="4">ChiBcec1-1630</strain>
    </source>
</reference>
<evidence type="ECO:0000256" key="1">
    <source>
        <dbReference type="ARBA" id="ARBA00023125"/>
    </source>
</evidence>
<gene>
    <name evidence="4" type="ORF">H9926_05150</name>
</gene>
<dbReference type="PANTHER" id="PTHR43479">
    <property type="entry name" value="ACREF/ENVCD OPERON REPRESSOR-RELATED"/>
    <property type="match status" value="1"/>
</dbReference>
<protein>
    <submittedName>
        <fullName evidence="4">TetR/AcrR family transcriptional regulator</fullName>
    </submittedName>
</protein>
<dbReference type="InterPro" id="IPR050624">
    <property type="entry name" value="HTH-type_Tx_Regulator"/>
</dbReference>
<dbReference type="InterPro" id="IPR039532">
    <property type="entry name" value="TetR_C_Firmicutes"/>
</dbReference>
<proteinExistence type="predicted"/>
<feature type="DNA-binding region" description="H-T-H motif" evidence="2">
    <location>
        <begin position="44"/>
        <end position="63"/>
    </location>
</feature>
<accession>A0A9D2TR15</accession>
<sequence length="205" mass="23516">MGKNFGEKDIHEQSKTDRRVRKTKAQLLQSLMTLMQEKDIKDISVKELSDLADINRGTFYLHYRDVYDMLSQVEDTIFQEFNEILDKNFAPDSEAALYSVLEDIFTYLDANRLIGRTLLGPHGDLAFVNRMKELVKLRLLRLQDAGMPASPDFDYYYAFITSGCIGLIQSWMNREDPEPPARIAALVEKMILQGLAPMFPAPMRG</sequence>
<reference evidence="4" key="2">
    <citation type="submission" date="2021-04" db="EMBL/GenBank/DDBJ databases">
        <authorList>
            <person name="Gilroy R."/>
        </authorList>
    </citation>
    <scope>NUCLEOTIDE SEQUENCE</scope>
    <source>
        <strain evidence="4">ChiBcec1-1630</strain>
    </source>
</reference>
<dbReference type="GO" id="GO:0003677">
    <property type="term" value="F:DNA binding"/>
    <property type="evidence" value="ECO:0007669"/>
    <property type="project" value="UniProtKB-UniRule"/>
</dbReference>
<dbReference type="EMBL" id="DWVS01000129">
    <property type="protein sequence ID" value="HJC87386.1"/>
    <property type="molecule type" value="Genomic_DNA"/>
</dbReference>
<evidence type="ECO:0000313" key="5">
    <source>
        <dbReference type="Proteomes" id="UP000823922"/>
    </source>
</evidence>
<feature type="domain" description="HTH tetR-type" evidence="3">
    <location>
        <begin position="21"/>
        <end position="81"/>
    </location>
</feature>
<dbReference type="Pfam" id="PF14278">
    <property type="entry name" value="TetR_C_8"/>
    <property type="match status" value="1"/>
</dbReference>
<comment type="caution">
    <text evidence="4">The sequence shown here is derived from an EMBL/GenBank/DDBJ whole genome shotgun (WGS) entry which is preliminary data.</text>
</comment>